<dbReference type="AlphaFoldDB" id="B6SL43"/>
<sequence length="56" mass="6722">MNLVAKFSHRKRCYQANATSLVDKKMKSKHWIHLTWSIHILMDTLILKNKLTMIQR</sequence>
<dbReference type="EMBL" id="EU973496">
    <property type="protein sequence ID" value="ACG45614.1"/>
    <property type="molecule type" value="mRNA"/>
</dbReference>
<protein>
    <submittedName>
        <fullName evidence="1">Uncharacterized protein</fullName>
    </submittedName>
</protein>
<accession>B6SL43</accession>
<name>B6SL43_MAIZE</name>
<evidence type="ECO:0000313" key="1">
    <source>
        <dbReference type="EMBL" id="ACG25576.1"/>
    </source>
</evidence>
<organism evidence="1">
    <name type="scientific">Zea mays</name>
    <name type="common">Maize</name>
    <dbReference type="NCBI Taxonomy" id="4577"/>
    <lineage>
        <taxon>Eukaryota</taxon>
        <taxon>Viridiplantae</taxon>
        <taxon>Streptophyta</taxon>
        <taxon>Embryophyta</taxon>
        <taxon>Tracheophyta</taxon>
        <taxon>Spermatophyta</taxon>
        <taxon>Magnoliopsida</taxon>
        <taxon>Liliopsida</taxon>
        <taxon>Poales</taxon>
        <taxon>Poaceae</taxon>
        <taxon>PACMAD clade</taxon>
        <taxon>Panicoideae</taxon>
        <taxon>Andropogonodae</taxon>
        <taxon>Andropogoneae</taxon>
        <taxon>Tripsacinae</taxon>
        <taxon>Zea</taxon>
    </lineage>
</organism>
<proteinExistence type="evidence at transcript level"/>
<dbReference type="EMBL" id="EU953458">
    <property type="protein sequence ID" value="ACG25576.1"/>
    <property type="molecule type" value="mRNA"/>
</dbReference>
<reference evidence="1" key="1">
    <citation type="journal article" date="2009" name="Plant Mol. Biol.">
        <title>Insights into corn genes derived from large-scale cDNA sequencing.</title>
        <authorList>
            <person name="Alexandrov N.N."/>
            <person name="Brover V.V."/>
            <person name="Freidin S."/>
            <person name="Troukhan M.E."/>
            <person name="Tatarinova T.V."/>
            <person name="Zhang H."/>
            <person name="Swaller T.J."/>
            <person name="Lu Y.P."/>
            <person name="Bouck J."/>
            <person name="Flavell R.B."/>
            <person name="Feldmann K.A."/>
        </authorList>
    </citation>
    <scope>NUCLEOTIDE SEQUENCE</scope>
</reference>